<reference evidence="3" key="1">
    <citation type="journal article" date="2019" name="Int. J. Syst. Evol. Microbiol.">
        <title>The Global Catalogue of Microorganisms (GCM) 10K type strain sequencing project: providing services to taxonomists for standard genome sequencing and annotation.</title>
        <authorList>
            <consortium name="The Broad Institute Genomics Platform"/>
            <consortium name="The Broad Institute Genome Sequencing Center for Infectious Disease"/>
            <person name="Wu L."/>
            <person name="Ma J."/>
        </authorList>
    </citation>
    <scope>NUCLEOTIDE SEQUENCE [LARGE SCALE GENOMIC DNA]</scope>
    <source>
        <strain evidence="3">CGMCC 4.1469</strain>
    </source>
</reference>
<name>A0ABW1F0H2_9ACTN</name>
<evidence type="ECO:0000313" key="3">
    <source>
        <dbReference type="Proteomes" id="UP001596067"/>
    </source>
</evidence>
<gene>
    <name evidence="2" type="ORF">ACFP0N_17720</name>
</gene>
<proteinExistence type="predicted"/>
<dbReference type="EMBL" id="JBHSOD010000020">
    <property type="protein sequence ID" value="MFC5886808.1"/>
    <property type="molecule type" value="Genomic_DNA"/>
</dbReference>
<keyword evidence="3" id="KW-1185">Reference proteome</keyword>
<dbReference type="Proteomes" id="UP001596067">
    <property type="component" value="Unassembled WGS sequence"/>
</dbReference>
<organism evidence="2 3">
    <name type="scientific">Kitasatospora aburaviensis</name>
    <dbReference type="NCBI Taxonomy" id="67265"/>
    <lineage>
        <taxon>Bacteria</taxon>
        <taxon>Bacillati</taxon>
        <taxon>Actinomycetota</taxon>
        <taxon>Actinomycetes</taxon>
        <taxon>Kitasatosporales</taxon>
        <taxon>Streptomycetaceae</taxon>
        <taxon>Kitasatospora</taxon>
    </lineage>
</organism>
<keyword evidence="1" id="KW-0175">Coiled coil</keyword>
<evidence type="ECO:0000256" key="1">
    <source>
        <dbReference type="SAM" id="Coils"/>
    </source>
</evidence>
<sequence length="173" mass="18722">MPTHEQEIRDLERKVSAARAELDYAVIQLTLKRFPGGIVDPYEGPIAGRACLQWEGPGRSLKTVITDGSTMWITADLPEADTDALVNAALGVDARRYQSPVTLAGHTGSIAEAYPGYTHFMDHEDGTPAGHHVVRIGDGTAHISLGRIPLDKALYALATLHKFLSVTRVPATR</sequence>
<comment type="caution">
    <text evidence="2">The sequence shown here is derived from an EMBL/GenBank/DDBJ whole genome shotgun (WGS) entry which is preliminary data.</text>
</comment>
<accession>A0ABW1F0H2</accession>
<protein>
    <submittedName>
        <fullName evidence="2">Uncharacterized protein</fullName>
    </submittedName>
</protein>
<feature type="coiled-coil region" evidence="1">
    <location>
        <begin position="1"/>
        <end position="28"/>
    </location>
</feature>
<evidence type="ECO:0000313" key="2">
    <source>
        <dbReference type="EMBL" id="MFC5886808.1"/>
    </source>
</evidence>
<dbReference type="RefSeq" id="WP_345330746.1">
    <property type="nucleotide sequence ID" value="NZ_BAAAVH010000123.1"/>
</dbReference>